<dbReference type="EMBL" id="JACCCO010000001">
    <property type="protein sequence ID" value="NYF39513.1"/>
    <property type="molecule type" value="Genomic_DNA"/>
</dbReference>
<dbReference type="RefSeq" id="WP_179819154.1">
    <property type="nucleotide sequence ID" value="NZ_CP192034.1"/>
</dbReference>
<dbReference type="AlphaFoldDB" id="A0A852UWB4"/>
<evidence type="ECO:0008006" key="3">
    <source>
        <dbReference type="Google" id="ProtNLM"/>
    </source>
</evidence>
<comment type="caution">
    <text evidence="1">The sequence shown here is derived from an EMBL/GenBank/DDBJ whole genome shotgun (WGS) entry which is preliminary data.</text>
</comment>
<name>A0A852UWB4_9ACTN</name>
<evidence type="ECO:0000313" key="2">
    <source>
        <dbReference type="Proteomes" id="UP000576393"/>
    </source>
</evidence>
<sequence>MNLDQARAIAEEYFNGVRRPGSTVEIRLHGFGGGYVAWAVEPEPDDPGVLPDTVGGGCVVIDKYTGELALRPLLHPEAVAEQWPGPRLR</sequence>
<reference evidence="1 2" key="1">
    <citation type="submission" date="2020-07" db="EMBL/GenBank/DDBJ databases">
        <title>Sequencing the genomes of 1000 actinobacteria strains.</title>
        <authorList>
            <person name="Klenk H.-P."/>
        </authorList>
    </citation>
    <scope>NUCLEOTIDE SEQUENCE [LARGE SCALE GENOMIC DNA]</scope>
    <source>
        <strain evidence="1 2">DSM 45763</strain>
    </source>
</reference>
<organism evidence="1 2">
    <name type="scientific">Streptosporangium sandarakinum</name>
    <dbReference type="NCBI Taxonomy" id="1260955"/>
    <lineage>
        <taxon>Bacteria</taxon>
        <taxon>Bacillati</taxon>
        <taxon>Actinomycetota</taxon>
        <taxon>Actinomycetes</taxon>
        <taxon>Streptosporangiales</taxon>
        <taxon>Streptosporangiaceae</taxon>
        <taxon>Streptosporangium</taxon>
    </lineage>
</organism>
<accession>A0A852UWB4</accession>
<evidence type="ECO:0000313" key="1">
    <source>
        <dbReference type="EMBL" id="NYF39513.1"/>
    </source>
</evidence>
<protein>
    <recommendedName>
        <fullName evidence="3">Immunity protein 35 domain-containing protein</fullName>
    </recommendedName>
</protein>
<proteinExistence type="predicted"/>
<keyword evidence="2" id="KW-1185">Reference proteome</keyword>
<gene>
    <name evidence="1" type="ORF">HDA43_001672</name>
</gene>
<dbReference type="Proteomes" id="UP000576393">
    <property type="component" value="Unassembled WGS sequence"/>
</dbReference>